<dbReference type="InterPro" id="IPR058637">
    <property type="entry name" value="YknX-like_C"/>
</dbReference>
<feature type="domain" description="Multidrug resistance protein MdtA-like barrel-sandwich hybrid" evidence="4">
    <location>
        <begin position="74"/>
        <end position="194"/>
    </location>
</feature>
<evidence type="ECO:0000256" key="2">
    <source>
        <dbReference type="SAM" id="Coils"/>
    </source>
</evidence>
<name>A0ABQ5U3R3_9PROT</name>
<dbReference type="Gene3D" id="2.40.50.100">
    <property type="match status" value="1"/>
</dbReference>
<dbReference type="PANTHER" id="PTHR30469">
    <property type="entry name" value="MULTIDRUG RESISTANCE PROTEIN MDTA"/>
    <property type="match status" value="1"/>
</dbReference>
<dbReference type="RefSeq" id="WP_169560424.1">
    <property type="nucleotide sequence ID" value="NZ_BSNF01000006.1"/>
</dbReference>
<reference evidence="7" key="1">
    <citation type="journal article" date="2014" name="Int. J. Syst. Evol. Microbiol.">
        <title>Complete genome of a new Firmicutes species belonging to the dominant human colonic microbiota ('Ruminococcus bicirculans') reveals two chromosomes and a selective capacity to utilize plant glucans.</title>
        <authorList>
            <consortium name="NISC Comparative Sequencing Program"/>
            <person name="Wegmann U."/>
            <person name="Louis P."/>
            <person name="Goesmann A."/>
            <person name="Henrissat B."/>
            <person name="Duncan S.H."/>
            <person name="Flint H.J."/>
        </authorList>
    </citation>
    <scope>NUCLEOTIDE SEQUENCE</scope>
    <source>
        <strain evidence="7">NBRC 103408</strain>
    </source>
</reference>
<sequence>MKRIGRILLAVAVIAAAYAGWKYQDRIPFLSDKNTATEGAPRGARAVPVIAQSVILRDLPEVVSAVGTLLARESVDITSKVSAKVVRLNITEGGHAEKGQPLVYLDATELEAQLAETRASLENSRKLYARAQKLFKTRNVPASRVEELLSDLQVAEAKVLATQARLDHYVIRAPFSGKLGLREVSLGSLVRPGDLITTLDDIVSLKLDFDLPERNLASIRPGQTFQATSVAFEGRSFLGEIRTIATRIDPVTRAVRIRGIIPNDSGELRPGMFLSVQLRTGTTENAVLVPEQAVTISAAGHFVYEIVDGTTIRREVTIGRRVPGWAQVVAGLGQEAVVVTEGLQKIKDGGKVLVTLEQPTALPEDDGKGLMQ</sequence>
<keyword evidence="8" id="KW-1185">Reference proteome</keyword>
<dbReference type="InterPro" id="IPR006143">
    <property type="entry name" value="RND_pump_MFP"/>
</dbReference>
<reference evidence="7" key="2">
    <citation type="submission" date="2023-01" db="EMBL/GenBank/DDBJ databases">
        <title>Draft genome sequence of Sneathiella chinensis strain NBRC 103408.</title>
        <authorList>
            <person name="Sun Q."/>
            <person name="Mori K."/>
        </authorList>
    </citation>
    <scope>NUCLEOTIDE SEQUENCE</scope>
    <source>
        <strain evidence="7">NBRC 103408</strain>
    </source>
</reference>
<keyword evidence="2" id="KW-0175">Coiled coil</keyword>
<evidence type="ECO:0000259" key="3">
    <source>
        <dbReference type="Pfam" id="PF25876"/>
    </source>
</evidence>
<evidence type="ECO:0000256" key="1">
    <source>
        <dbReference type="ARBA" id="ARBA00009477"/>
    </source>
</evidence>
<comment type="similarity">
    <text evidence="1">Belongs to the membrane fusion protein (MFP) (TC 8.A.1) family.</text>
</comment>
<evidence type="ECO:0000259" key="4">
    <source>
        <dbReference type="Pfam" id="PF25917"/>
    </source>
</evidence>
<dbReference type="Pfam" id="PF25989">
    <property type="entry name" value="YknX_C"/>
    <property type="match status" value="1"/>
</dbReference>
<dbReference type="Pfam" id="PF25876">
    <property type="entry name" value="HH_MFP_RND"/>
    <property type="match status" value="1"/>
</dbReference>
<feature type="coiled-coil region" evidence="2">
    <location>
        <begin position="107"/>
        <end position="165"/>
    </location>
</feature>
<dbReference type="InterPro" id="IPR058624">
    <property type="entry name" value="MdtA-like_HH"/>
</dbReference>
<feature type="domain" description="Multidrug resistance protein MdtA-like alpha-helical hairpin" evidence="3">
    <location>
        <begin position="108"/>
        <end position="167"/>
    </location>
</feature>
<feature type="domain" description="YknX-like C-terminal permuted SH3-like" evidence="6">
    <location>
        <begin position="288"/>
        <end position="352"/>
    </location>
</feature>
<accession>A0ABQ5U3R3</accession>
<gene>
    <name evidence="7" type="ORF">GCM10007924_15970</name>
</gene>
<dbReference type="Proteomes" id="UP001161409">
    <property type="component" value="Unassembled WGS sequence"/>
</dbReference>
<dbReference type="NCBIfam" id="TIGR01730">
    <property type="entry name" value="RND_mfp"/>
    <property type="match status" value="1"/>
</dbReference>
<evidence type="ECO:0000313" key="7">
    <source>
        <dbReference type="EMBL" id="GLQ06376.1"/>
    </source>
</evidence>
<dbReference type="PANTHER" id="PTHR30469:SF11">
    <property type="entry name" value="BLL4320 PROTEIN"/>
    <property type="match status" value="1"/>
</dbReference>
<proteinExistence type="inferred from homology"/>
<organism evidence="7 8">
    <name type="scientific">Sneathiella chinensis</name>
    <dbReference type="NCBI Taxonomy" id="349750"/>
    <lineage>
        <taxon>Bacteria</taxon>
        <taxon>Pseudomonadati</taxon>
        <taxon>Pseudomonadota</taxon>
        <taxon>Alphaproteobacteria</taxon>
        <taxon>Sneathiellales</taxon>
        <taxon>Sneathiellaceae</taxon>
        <taxon>Sneathiella</taxon>
    </lineage>
</organism>
<dbReference type="InterPro" id="IPR058792">
    <property type="entry name" value="Beta-barrel_RND_2"/>
</dbReference>
<feature type="domain" description="CusB-like beta-barrel" evidence="5">
    <location>
        <begin position="207"/>
        <end position="280"/>
    </location>
</feature>
<dbReference type="EMBL" id="BSNF01000006">
    <property type="protein sequence ID" value="GLQ06376.1"/>
    <property type="molecule type" value="Genomic_DNA"/>
</dbReference>
<dbReference type="InterPro" id="IPR058625">
    <property type="entry name" value="MdtA-like_BSH"/>
</dbReference>
<comment type="caution">
    <text evidence="7">The sequence shown here is derived from an EMBL/GenBank/DDBJ whole genome shotgun (WGS) entry which is preliminary data.</text>
</comment>
<dbReference type="Pfam" id="PF25954">
    <property type="entry name" value="Beta-barrel_RND_2"/>
    <property type="match status" value="1"/>
</dbReference>
<evidence type="ECO:0000259" key="6">
    <source>
        <dbReference type="Pfam" id="PF25989"/>
    </source>
</evidence>
<dbReference type="Gene3D" id="2.40.420.20">
    <property type="match status" value="1"/>
</dbReference>
<evidence type="ECO:0000259" key="5">
    <source>
        <dbReference type="Pfam" id="PF25954"/>
    </source>
</evidence>
<dbReference type="Gene3D" id="1.10.287.470">
    <property type="entry name" value="Helix hairpin bin"/>
    <property type="match status" value="1"/>
</dbReference>
<evidence type="ECO:0000313" key="8">
    <source>
        <dbReference type="Proteomes" id="UP001161409"/>
    </source>
</evidence>
<dbReference type="Pfam" id="PF25917">
    <property type="entry name" value="BSH_RND"/>
    <property type="match status" value="1"/>
</dbReference>
<protein>
    <submittedName>
        <fullName evidence="7">MexH family multidrug efflux RND transporter periplasmic adaptor subunit</fullName>
    </submittedName>
</protein>
<dbReference type="SUPFAM" id="SSF111369">
    <property type="entry name" value="HlyD-like secretion proteins"/>
    <property type="match status" value="1"/>
</dbReference>
<dbReference type="Gene3D" id="2.40.30.170">
    <property type="match status" value="1"/>
</dbReference>